<keyword evidence="1" id="KW-0472">Membrane</keyword>
<dbReference type="AlphaFoldDB" id="A0A7W8E5H4"/>
<reference evidence="2 3" key="1">
    <citation type="submission" date="2020-08" db="EMBL/GenBank/DDBJ databases">
        <title>Genomic Encyclopedia of Type Strains, Phase IV (KMG-V): Genome sequencing to study the core and pangenomes of soil and plant-associated prokaryotes.</title>
        <authorList>
            <person name="Whitman W."/>
        </authorList>
    </citation>
    <scope>NUCLEOTIDE SEQUENCE [LARGE SCALE GENOMIC DNA]</scope>
    <source>
        <strain evidence="2 3">M8UP14</strain>
    </source>
</reference>
<organism evidence="2 3">
    <name type="scientific">Granulicella aggregans</name>
    <dbReference type="NCBI Taxonomy" id="474949"/>
    <lineage>
        <taxon>Bacteria</taxon>
        <taxon>Pseudomonadati</taxon>
        <taxon>Acidobacteriota</taxon>
        <taxon>Terriglobia</taxon>
        <taxon>Terriglobales</taxon>
        <taxon>Acidobacteriaceae</taxon>
        <taxon>Granulicella</taxon>
    </lineage>
</organism>
<protein>
    <submittedName>
        <fullName evidence="2">Putative membrane protein YphA (DoxX/SURF4 family)</fullName>
    </submittedName>
</protein>
<dbReference type="EMBL" id="JACHIP010000009">
    <property type="protein sequence ID" value="MBB5060093.1"/>
    <property type="molecule type" value="Genomic_DNA"/>
</dbReference>
<comment type="caution">
    <text evidence="2">The sequence shown here is derived from an EMBL/GenBank/DDBJ whole genome shotgun (WGS) entry which is preliminary data.</text>
</comment>
<feature type="transmembrane region" description="Helical" evidence="1">
    <location>
        <begin position="76"/>
        <end position="98"/>
    </location>
</feature>
<evidence type="ECO:0000313" key="3">
    <source>
        <dbReference type="Proteomes" id="UP000540989"/>
    </source>
</evidence>
<accession>A0A7W8E5H4</accession>
<name>A0A7W8E5H4_9BACT</name>
<feature type="transmembrane region" description="Helical" evidence="1">
    <location>
        <begin position="12"/>
        <end position="33"/>
    </location>
</feature>
<evidence type="ECO:0000256" key="1">
    <source>
        <dbReference type="SAM" id="Phobius"/>
    </source>
</evidence>
<evidence type="ECO:0000313" key="2">
    <source>
        <dbReference type="EMBL" id="MBB5060093.1"/>
    </source>
</evidence>
<proteinExistence type="predicted"/>
<gene>
    <name evidence="2" type="ORF">HDF16_004829</name>
</gene>
<dbReference type="Proteomes" id="UP000540989">
    <property type="component" value="Unassembled WGS sequence"/>
</dbReference>
<keyword evidence="3" id="KW-1185">Reference proteome</keyword>
<sequence>MFPAGPPGAGLILLRLCATAMVVGYALCVGGKVPSWVILVLWPVAGFLVAGLMTPFACAAALVLQITVAWVTGFRVLPCCVLGVLLLVVVLLLGPGAYSLDALWFGRRKVTVSRD</sequence>
<keyword evidence="1" id="KW-1133">Transmembrane helix</keyword>
<keyword evidence="1" id="KW-0812">Transmembrane</keyword>
<feature type="transmembrane region" description="Helical" evidence="1">
    <location>
        <begin position="39"/>
        <end position="64"/>
    </location>
</feature>